<dbReference type="CDD" id="cd03064">
    <property type="entry name" value="TRX_Fd_NuoE"/>
    <property type="match status" value="1"/>
</dbReference>
<dbReference type="PIRSF" id="PIRSF000216">
    <property type="entry name" value="NADH_DH_24kDa"/>
    <property type="match status" value="1"/>
</dbReference>
<dbReference type="InterPro" id="IPR002023">
    <property type="entry name" value="NuoE-like"/>
</dbReference>
<keyword evidence="4 7" id="KW-0408">Iron</keyword>
<dbReference type="InterPro" id="IPR041921">
    <property type="entry name" value="NuoE_N"/>
</dbReference>
<dbReference type="Pfam" id="PF01257">
    <property type="entry name" value="2Fe-2S_thioredx"/>
    <property type="match status" value="1"/>
</dbReference>
<dbReference type="Gene3D" id="1.10.10.1590">
    <property type="entry name" value="NADH-quinone oxidoreductase subunit E"/>
    <property type="match status" value="1"/>
</dbReference>
<dbReference type="AlphaFoldDB" id="A0A9E7DJT1"/>
<dbReference type="SUPFAM" id="SSF52833">
    <property type="entry name" value="Thioredoxin-like"/>
    <property type="match status" value="1"/>
</dbReference>
<feature type="binding site" evidence="7">
    <location>
        <position position="126"/>
    </location>
    <ligand>
        <name>[2Fe-2S] cluster</name>
        <dbReference type="ChEBI" id="CHEBI:190135"/>
    </ligand>
</feature>
<dbReference type="InterPro" id="IPR028431">
    <property type="entry name" value="NADP_DH_HndA-like"/>
</dbReference>
<evidence type="ECO:0000256" key="1">
    <source>
        <dbReference type="ARBA" id="ARBA00010643"/>
    </source>
</evidence>
<evidence type="ECO:0000256" key="7">
    <source>
        <dbReference type="PIRSR" id="PIRSR000216-1"/>
    </source>
</evidence>
<dbReference type="Proteomes" id="UP000831151">
    <property type="component" value="Chromosome"/>
</dbReference>
<comment type="cofactor">
    <cofactor evidence="6">
        <name>[2Fe-2S] cluster</name>
        <dbReference type="ChEBI" id="CHEBI:190135"/>
    </cofactor>
</comment>
<dbReference type="GO" id="GO:0051537">
    <property type="term" value="F:2 iron, 2 sulfur cluster binding"/>
    <property type="evidence" value="ECO:0007669"/>
    <property type="project" value="UniProtKB-KW"/>
</dbReference>
<keyword evidence="2 7" id="KW-0001">2Fe-2S</keyword>
<evidence type="ECO:0000313" key="9">
    <source>
        <dbReference type="Proteomes" id="UP000831151"/>
    </source>
</evidence>
<dbReference type="PANTHER" id="PTHR43342">
    <property type="entry name" value="NADH-QUINONE OXIDOREDUCTASE, E SUBUNIT"/>
    <property type="match status" value="1"/>
</dbReference>
<name>A0A9E7DJT1_9FIRM</name>
<dbReference type="GO" id="GO:0046872">
    <property type="term" value="F:metal ion binding"/>
    <property type="evidence" value="ECO:0007669"/>
    <property type="project" value="UniProtKB-KW"/>
</dbReference>
<evidence type="ECO:0000256" key="3">
    <source>
        <dbReference type="ARBA" id="ARBA00022723"/>
    </source>
</evidence>
<evidence type="ECO:0000256" key="4">
    <source>
        <dbReference type="ARBA" id="ARBA00023004"/>
    </source>
</evidence>
<feature type="binding site" evidence="7">
    <location>
        <position position="90"/>
    </location>
    <ligand>
        <name>[2Fe-2S] cluster</name>
        <dbReference type="ChEBI" id="CHEBI:190135"/>
    </ligand>
</feature>
<dbReference type="InterPro" id="IPR036249">
    <property type="entry name" value="Thioredoxin-like_sf"/>
</dbReference>
<accession>A0A9E7DJT1</accession>
<dbReference type="Gene3D" id="3.40.30.10">
    <property type="entry name" value="Glutaredoxin"/>
    <property type="match status" value="1"/>
</dbReference>
<dbReference type="EMBL" id="CP096649">
    <property type="protein sequence ID" value="UQK59280.1"/>
    <property type="molecule type" value="Genomic_DNA"/>
</dbReference>
<proteinExistence type="inferred from homology"/>
<dbReference type="RefSeq" id="WP_249242777.1">
    <property type="nucleotide sequence ID" value="NZ_CP096649.1"/>
</dbReference>
<gene>
    <name evidence="8" type="ORF">M1R53_01010</name>
</gene>
<organism evidence="8 9">
    <name type="scientific">Fenollaria massiliensis</name>
    <dbReference type="NCBI Taxonomy" id="938288"/>
    <lineage>
        <taxon>Bacteria</taxon>
        <taxon>Bacillati</taxon>
        <taxon>Bacillota</taxon>
        <taxon>Clostridia</taxon>
        <taxon>Eubacteriales</taxon>
        <taxon>Fenollaria</taxon>
    </lineage>
</organism>
<comment type="cofactor">
    <cofactor evidence="7">
        <name>[2Fe-2S] cluster</name>
        <dbReference type="ChEBI" id="CHEBI:190135"/>
    </cofactor>
    <text evidence="7">Binds 1 [2Fe-2S] cluster.</text>
</comment>
<sequence>MAFCFNKDRAKFDEFLEFVEGKKNDKGAVMPVLQEAQRLFGYIPEEIVDFMALKLNKHSSEIYGVASFYSQFTFKPRGKHSICICLGTACYVKGADKLLDDFLKELNVAKGEATADGLFSIVETRCVGECALAPVVTVGDDVYDHVSESQVTEIINKYKE</sequence>
<comment type="similarity">
    <text evidence="1">Belongs to the complex I 24 kDa subunit family.</text>
</comment>
<reference evidence="8" key="1">
    <citation type="submission" date="2022-04" db="EMBL/GenBank/DDBJ databases">
        <title>Complete genome sequences of Ezakiella coagulans and Fenollaria massiliensis.</title>
        <authorList>
            <person name="France M.T."/>
            <person name="Clifford J."/>
            <person name="Narina S."/>
            <person name="Rutt L."/>
            <person name="Ravel J."/>
        </authorList>
    </citation>
    <scope>NUCLEOTIDE SEQUENCE</scope>
    <source>
        <strain evidence="8">C0061C2</strain>
    </source>
</reference>
<keyword evidence="9" id="KW-1185">Reference proteome</keyword>
<evidence type="ECO:0000256" key="2">
    <source>
        <dbReference type="ARBA" id="ARBA00022714"/>
    </source>
</evidence>
<dbReference type="GO" id="GO:0016491">
    <property type="term" value="F:oxidoreductase activity"/>
    <property type="evidence" value="ECO:0007669"/>
    <property type="project" value="InterPro"/>
</dbReference>
<keyword evidence="3 7" id="KW-0479">Metal-binding</keyword>
<evidence type="ECO:0000256" key="5">
    <source>
        <dbReference type="ARBA" id="ARBA00023014"/>
    </source>
</evidence>
<dbReference type="InterPro" id="IPR042128">
    <property type="entry name" value="NuoE_dom"/>
</dbReference>
<evidence type="ECO:0000256" key="6">
    <source>
        <dbReference type="ARBA" id="ARBA00034078"/>
    </source>
</evidence>
<evidence type="ECO:0000313" key="8">
    <source>
        <dbReference type="EMBL" id="UQK59280.1"/>
    </source>
</evidence>
<feature type="binding site" evidence="7">
    <location>
        <position position="85"/>
    </location>
    <ligand>
        <name>[2Fe-2S] cluster</name>
        <dbReference type="ChEBI" id="CHEBI:190135"/>
    </ligand>
</feature>
<dbReference type="KEGG" id="fms:M1R53_01010"/>
<keyword evidence="5 7" id="KW-0411">Iron-sulfur</keyword>
<dbReference type="PANTHER" id="PTHR43342:SF2">
    <property type="entry name" value="POTENTIAL NAD-REDUCING HYDROGENASE SUBUNIT"/>
    <property type="match status" value="1"/>
</dbReference>
<feature type="binding site" evidence="7">
    <location>
        <position position="130"/>
    </location>
    <ligand>
        <name>[2Fe-2S] cluster</name>
        <dbReference type="ChEBI" id="CHEBI:190135"/>
    </ligand>
</feature>
<protein>
    <submittedName>
        <fullName evidence="8">NAD(P)H-dependent oxidoreductase subunit E</fullName>
    </submittedName>
</protein>